<dbReference type="PROSITE" id="PS50850">
    <property type="entry name" value="MFS"/>
    <property type="match status" value="1"/>
</dbReference>
<feature type="transmembrane region" description="Helical" evidence="4">
    <location>
        <begin position="79"/>
        <end position="97"/>
    </location>
</feature>
<dbReference type="Pfam" id="PF07690">
    <property type="entry name" value="MFS_1"/>
    <property type="match status" value="1"/>
</dbReference>
<evidence type="ECO:0000256" key="1">
    <source>
        <dbReference type="ARBA" id="ARBA00022692"/>
    </source>
</evidence>
<proteinExistence type="predicted"/>
<dbReference type="PANTHER" id="PTHR11360">
    <property type="entry name" value="MONOCARBOXYLATE TRANSPORTER"/>
    <property type="match status" value="1"/>
</dbReference>
<accession>A0A238VU38</accession>
<feature type="transmembrane region" description="Helical" evidence="4">
    <location>
        <begin position="12"/>
        <end position="36"/>
    </location>
</feature>
<feature type="transmembrane region" description="Helical" evidence="4">
    <location>
        <begin position="168"/>
        <end position="188"/>
    </location>
</feature>
<dbReference type="Gene3D" id="1.20.1250.20">
    <property type="entry name" value="MFS general substrate transporter like domains"/>
    <property type="match status" value="1"/>
</dbReference>
<protein>
    <submittedName>
        <fullName evidence="6">Sugar phosphate permease</fullName>
    </submittedName>
</protein>
<sequence>MTTISFLRDNARWLAAGAMLSFLSSFGQTFFIAVFSGEIREAFGLSNGAWGGIYSLGTTCSAIAMVWAGGLTDHYRSRALGAFVLCLLGSACLFMAINPVAALLPVVIFTLRFFGQGMTSHIAVVSMSRWFLATRGKALSVAGLGIALGEAVLPITFVSLMLFIDWRLLWVFAAVVALAAIPLLFLLLRQERTPQSMAETDQSAGMEGRHWRRNEVFRNPLFWFMVPALLGPPAFSTAFFFHQVHYAGIKGWEHLSLVTMFPIFTLVGVGSMIASGWALDRFGTPRVLPWFQLPAAVAFLFFAQTGTLGGAFVGLMFLGLTQGMQSTLPNAFWAEFFGTRHLGSIKAMGAAVMVFGTAIGPGLTGVLIDAGVSLNGQYVAVSAYFIFTTVMMLIGIRRARPLLTIAPA</sequence>
<keyword evidence="7" id="KW-1185">Reference proteome</keyword>
<name>A0A238VU38_9RHOB</name>
<dbReference type="AlphaFoldDB" id="A0A238VU38"/>
<evidence type="ECO:0000256" key="3">
    <source>
        <dbReference type="ARBA" id="ARBA00023136"/>
    </source>
</evidence>
<evidence type="ECO:0000313" key="7">
    <source>
        <dbReference type="Proteomes" id="UP000198417"/>
    </source>
</evidence>
<keyword evidence="3 4" id="KW-0472">Membrane</keyword>
<evidence type="ECO:0000256" key="2">
    <source>
        <dbReference type="ARBA" id="ARBA00022989"/>
    </source>
</evidence>
<dbReference type="SUPFAM" id="SSF103473">
    <property type="entry name" value="MFS general substrate transporter"/>
    <property type="match status" value="1"/>
</dbReference>
<dbReference type="RefSeq" id="WP_089269394.1">
    <property type="nucleotide sequence ID" value="NZ_FZNN01000003.1"/>
</dbReference>
<dbReference type="GO" id="GO:0022857">
    <property type="term" value="F:transmembrane transporter activity"/>
    <property type="evidence" value="ECO:0007669"/>
    <property type="project" value="InterPro"/>
</dbReference>
<dbReference type="PANTHER" id="PTHR11360:SF308">
    <property type="entry name" value="BLL3089 PROTEIN"/>
    <property type="match status" value="1"/>
</dbReference>
<dbReference type="OrthoDB" id="1404228at2"/>
<dbReference type="InterPro" id="IPR020846">
    <property type="entry name" value="MFS_dom"/>
</dbReference>
<feature type="transmembrane region" description="Helical" evidence="4">
    <location>
        <begin position="261"/>
        <end position="279"/>
    </location>
</feature>
<dbReference type="Proteomes" id="UP000198417">
    <property type="component" value="Unassembled WGS sequence"/>
</dbReference>
<feature type="transmembrane region" description="Helical" evidence="4">
    <location>
        <begin position="48"/>
        <end position="67"/>
    </location>
</feature>
<organism evidence="6 7">
    <name type="scientific">Puniceibacterium sediminis</name>
    <dbReference type="NCBI Taxonomy" id="1608407"/>
    <lineage>
        <taxon>Bacteria</taxon>
        <taxon>Pseudomonadati</taxon>
        <taxon>Pseudomonadota</taxon>
        <taxon>Alphaproteobacteria</taxon>
        <taxon>Rhodobacterales</taxon>
        <taxon>Paracoccaceae</taxon>
        <taxon>Puniceibacterium</taxon>
    </lineage>
</organism>
<reference evidence="6 7" key="1">
    <citation type="submission" date="2017-06" db="EMBL/GenBank/DDBJ databases">
        <authorList>
            <person name="Kim H.J."/>
            <person name="Triplett B.A."/>
        </authorList>
    </citation>
    <scope>NUCLEOTIDE SEQUENCE [LARGE SCALE GENOMIC DNA]</scope>
    <source>
        <strain evidence="6 7">DSM 29052</strain>
    </source>
</reference>
<feature type="transmembrane region" description="Helical" evidence="4">
    <location>
        <begin position="103"/>
        <end position="126"/>
    </location>
</feature>
<feature type="transmembrane region" description="Helical" evidence="4">
    <location>
        <begin position="138"/>
        <end position="162"/>
    </location>
</feature>
<dbReference type="InterPro" id="IPR011701">
    <property type="entry name" value="MFS"/>
</dbReference>
<dbReference type="EMBL" id="FZNN01000003">
    <property type="protein sequence ID" value="SNR36999.1"/>
    <property type="molecule type" value="Genomic_DNA"/>
</dbReference>
<dbReference type="InterPro" id="IPR036259">
    <property type="entry name" value="MFS_trans_sf"/>
</dbReference>
<dbReference type="InterPro" id="IPR050327">
    <property type="entry name" value="Proton-linked_MCT"/>
</dbReference>
<feature type="transmembrane region" description="Helical" evidence="4">
    <location>
        <begin position="221"/>
        <end position="241"/>
    </location>
</feature>
<evidence type="ECO:0000313" key="6">
    <source>
        <dbReference type="EMBL" id="SNR36999.1"/>
    </source>
</evidence>
<gene>
    <name evidence="6" type="ORF">SAMN06265370_10372</name>
</gene>
<feature type="domain" description="Major facilitator superfamily (MFS) profile" evidence="5">
    <location>
        <begin position="13"/>
        <end position="400"/>
    </location>
</feature>
<feature type="transmembrane region" description="Helical" evidence="4">
    <location>
        <begin position="378"/>
        <end position="396"/>
    </location>
</feature>
<keyword evidence="1 4" id="KW-0812">Transmembrane</keyword>
<keyword evidence="2 4" id="KW-1133">Transmembrane helix</keyword>
<feature type="transmembrane region" description="Helical" evidence="4">
    <location>
        <begin position="291"/>
        <end position="320"/>
    </location>
</feature>
<evidence type="ECO:0000259" key="5">
    <source>
        <dbReference type="PROSITE" id="PS50850"/>
    </source>
</evidence>
<evidence type="ECO:0000256" key="4">
    <source>
        <dbReference type="SAM" id="Phobius"/>
    </source>
</evidence>